<name>A0ABV4XGR1_9CYAN</name>
<dbReference type="InterPro" id="IPR027417">
    <property type="entry name" value="P-loop_NTPase"/>
</dbReference>
<dbReference type="InterPro" id="IPR002182">
    <property type="entry name" value="NB-ARC"/>
</dbReference>
<dbReference type="Proteomes" id="UP001576774">
    <property type="component" value="Unassembled WGS sequence"/>
</dbReference>
<feature type="domain" description="vWA-MoxR associated protein N-terminal HTH" evidence="2">
    <location>
        <begin position="3"/>
        <end position="84"/>
    </location>
</feature>
<evidence type="ECO:0000313" key="3">
    <source>
        <dbReference type="EMBL" id="MFB2881987.1"/>
    </source>
</evidence>
<dbReference type="Pfam" id="PF26355">
    <property type="entry name" value="HTH_VMAP-M9"/>
    <property type="match status" value="1"/>
</dbReference>
<gene>
    <name evidence="3" type="ORF">ACE1CC_34500</name>
</gene>
<dbReference type="Pfam" id="PF00931">
    <property type="entry name" value="NB-ARC"/>
    <property type="match status" value="1"/>
</dbReference>
<sequence>MDNVKDVLQWADDLIFDKTGEHLTSVQEAILTGVWQRKKYPQIAKDYNCSASHIKKEAAKLWERLAEELGEDLNKFNFRSKLEKKHNVSQGSNFGYSVQVNEGSINICVECLHYLNDLQNRSHSPPPTSQTKDRSPIINLTEAPEITNFYDSPSGDSFASRTTELSTLKQWILEANTRLITIYGLSGIGKSAIALKLIEQIQTEFDYIIWRTLNNLPTLSTLQTELKQFFSQSQENSLPTVIDYFRTSRCLVIIDDVQNIFKSGQIAGQYLPSYEDYGKFFKQIATSFHYSCLILLSWEKPREITALEAENRPVQTLHLQGLREQAAEILREKRLTDEDKWSELIAIYQGHPCWLNIIAATIIELFNGSVDQFLAQNDIYLGDIEPLLETHLERLSESEKKVSYWLANQAEAVDISQKPANLELSKSEIWQAIQSLGRRGLVERREMGERSYFQINPIFQQYIQSQKISAHPQ</sequence>
<dbReference type="RefSeq" id="WP_413274947.1">
    <property type="nucleotide sequence ID" value="NZ_JBHFNQ010000255.1"/>
</dbReference>
<comment type="caution">
    <text evidence="3">The sequence shown here is derived from an EMBL/GenBank/DDBJ whole genome shotgun (WGS) entry which is preliminary data.</text>
</comment>
<dbReference type="Gene3D" id="3.40.50.300">
    <property type="entry name" value="P-loop containing nucleotide triphosphate hydrolases"/>
    <property type="match status" value="1"/>
</dbReference>
<organism evidence="3 4">
    <name type="scientific">Floridaenema aerugineum BLCC-F46</name>
    <dbReference type="NCBI Taxonomy" id="3153654"/>
    <lineage>
        <taxon>Bacteria</taxon>
        <taxon>Bacillati</taxon>
        <taxon>Cyanobacteriota</taxon>
        <taxon>Cyanophyceae</taxon>
        <taxon>Oscillatoriophycideae</taxon>
        <taxon>Aerosakkonematales</taxon>
        <taxon>Aerosakkonemataceae</taxon>
        <taxon>Floridanema</taxon>
        <taxon>Floridanema aerugineum</taxon>
    </lineage>
</organism>
<evidence type="ECO:0000259" key="2">
    <source>
        <dbReference type="Pfam" id="PF26355"/>
    </source>
</evidence>
<dbReference type="EMBL" id="JBHFNQ010000255">
    <property type="protein sequence ID" value="MFB2881987.1"/>
    <property type="molecule type" value="Genomic_DNA"/>
</dbReference>
<proteinExistence type="predicted"/>
<dbReference type="PRINTS" id="PR00364">
    <property type="entry name" value="DISEASERSIST"/>
</dbReference>
<reference evidence="3 4" key="1">
    <citation type="submission" date="2024-09" db="EMBL/GenBank/DDBJ databases">
        <title>Floridaenema gen nov. (Aerosakkonemataceae, Aerosakkonematales ord. nov., Cyanobacteria) from benthic tropical and subtropical fresh waters, with the description of four new species.</title>
        <authorList>
            <person name="Moretto J.A."/>
            <person name="Berthold D.E."/>
            <person name="Lefler F.W."/>
            <person name="Huang I.-S."/>
            <person name="Laughinghouse H. IV."/>
        </authorList>
    </citation>
    <scope>NUCLEOTIDE SEQUENCE [LARGE SCALE GENOMIC DNA]</scope>
    <source>
        <strain evidence="3 4">BLCC-F46</strain>
    </source>
</reference>
<protein>
    <submittedName>
        <fullName evidence="3">NB-ARC domain-containing protein</fullName>
    </submittedName>
</protein>
<dbReference type="SUPFAM" id="SSF52540">
    <property type="entry name" value="P-loop containing nucleoside triphosphate hydrolases"/>
    <property type="match status" value="1"/>
</dbReference>
<keyword evidence="4" id="KW-1185">Reference proteome</keyword>
<evidence type="ECO:0000313" key="4">
    <source>
        <dbReference type="Proteomes" id="UP001576774"/>
    </source>
</evidence>
<feature type="domain" description="NB-ARC" evidence="1">
    <location>
        <begin position="163"/>
        <end position="258"/>
    </location>
</feature>
<evidence type="ECO:0000259" key="1">
    <source>
        <dbReference type="Pfam" id="PF00931"/>
    </source>
</evidence>
<accession>A0ABV4XGR1</accession>
<dbReference type="InterPro" id="IPR058651">
    <property type="entry name" value="HTH_VMAP-M9"/>
</dbReference>